<dbReference type="InterPro" id="IPR005467">
    <property type="entry name" value="His_kinase_dom"/>
</dbReference>
<protein>
    <recommendedName>
        <fullName evidence="2">histidine kinase</fullName>
        <ecNumber evidence="2">2.7.13.3</ecNumber>
    </recommendedName>
</protein>
<evidence type="ECO:0000313" key="14">
    <source>
        <dbReference type="Proteomes" id="UP000002408"/>
    </source>
</evidence>
<feature type="domain" description="PAC" evidence="12">
    <location>
        <begin position="376"/>
        <end position="429"/>
    </location>
</feature>
<dbReference type="Pfam" id="PF08448">
    <property type="entry name" value="PAS_4"/>
    <property type="match status" value="2"/>
</dbReference>
<keyword evidence="9" id="KW-0175">Coiled coil</keyword>
<gene>
    <name evidence="13" type="ordered locus">Mboo_1487</name>
</gene>
<dbReference type="RefSeq" id="WP_012107044.1">
    <property type="nucleotide sequence ID" value="NC_009712.1"/>
</dbReference>
<dbReference type="Pfam" id="PF00989">
    <property type="entry name" value="PAS"/>
    <property type="match status" value="2"/>
</dbReference>
<evidence type="ECO:0000256" key="9">
    <source>
        <dbReference type="SAM" id="Coils"/>
    </source>
</evidence>
<dbReference type="InterPro" id="IPR011495">
    <property type="entry name" value="Sig_transdc_His_kin_sub2_dim/P"/>
</dbReference>
<reference evidence="14" key="1">
    <citation type="journal article" date="2015" name="Microbiology">
        <title>Genome of Methanoregula boonei 6A8 reveals adaptations to oligotrophic peatland environments.</title>
        <authorList>
            <person name="Braeuer S."/>
            <person name="Cadillo-Quiroz H."/>
            <person name="Kyrpides N."/>
            <person name="Woyke T."/>
            <person name="Goodwin L."/>
            <person name="Detter C."/>
            <person name="Podell S."/>
            <person name="Yavitt J.B."/>
            <person name="Zinder S.H."/>
        </authorList>
    </citation>
    <scope>NUCLEOTIDE SEQUENCE [LARGE SCALE GENOMIC DNA]</scope>
    <source>
        <strain evidence="14">DSM 21154 / JCM 14090 / 6A8</strain>
    </source>
</reference>
<dbReference type="EMBL" id="CP000780">
    <property type="protein sequence ID" value="ABS56005.1"/>
    <property type="molecule type" value="Genomic_DNA"/>
</dbReference>
<dbReference type="InterPro" id="IPR035965">
    <property type="entry name" value="PAS-like_dom_sf"/>
</dbReference>
<dbReference type="AlphaFoldDB" id="A7I8E4"/>
<evidence type="ECO:0000256" key="3">
    <source>
        <dbReference type="ARBA" id="ARBA00022553"/>
    </source>
</evidence>
<dbReference type="HOGENOM" id="CLU_000445_114_57_2"/>
<dbReference type="Pfam" id="PF07568">
    <property type="entry name" value="HisKA_2"/>
    <property type="match status" value="1"/>
</dbReference>
<dbReference type="InterPro" id="IPR003594">
    <property type="entry name" value="HATPase_dom"/>
</dbReference>
<evidence type="ECO:0000259" key="10">
    <source>
        <dbReference type="PROSITE" id="PS50109"/>
    </source>
</evidence>
<evidence type="ECO:0000256" key="6">
    <source>
        <dbReference type="ARBA" id="ARBA00022777"/>
    </source>
</evidence>
<sequence length="924" mass="104109">MKQEDADLKKEVGKLREKVRELEETLDAIRSGEVDAIVVSKDDVQQVYTLKGADHPYQSLVENIREGVLTLSRTGMILYANKQFAEMVKLPPDKIPGTSILDHICPEYHVVVKTALKGIVKKTYRINIRIRQETGFLPALISMNPLSSDKDTKVSVVVADRREDEEKIWLQARMLDAVGEAVIATDTDQRIIYWNAAATKTYGWTAKEAIGRALAGVAAPEIPKEETERIVAQLANGDTWNGEYFVRHYDGHVFPIYATNAPVFDNSRKLIAVIRTSHDISEQKQRDAALRDNGQSLLRAHVLLEAVTKGTSVLIAAQDQDFRYIFFNQTYKEEIRRITGKDLTLGASMIELFAEIPEEQKRTVNEWSKVLHGEKVNETIKFADPGGENIRIYNVLHTPLRDNNGSIVAAGEVAYDVTEQKQVEETLRETKEYLDNLFNHANAPIIVWDPQFRITRFNQAFEHLTGRKAKEVIGLPVYTLLPGKCQAESMDLIMKTTLDGEQWISTEIPILHKKGDIRTVLWNSASIFGSDGKTIISTIAQGQDITDRKRIEAEDRLRAVGYAKINETLNEEIRQRKSADTMLKKTLSLLHASLESTADAIYVVDLEGKISSYNGNFMTLWDIPPAVLASGQNETVIQHILPQLTYPEEFSASLKEIRSRTACERFDVIECKNGKIIEHYSKPQKIGHRVVGRVWSFRDITDRRHAEEKLIASLAEKEVLLREIHHRVKNNLQLISSLLDMTRMNTHDEPANSILTDMMLKIQTMAQIHARLCQSKQFGKISLITQIQDQVALFSGIYSHNGREISCEIHSNEVVLPLDLAVPCGLAMNEILSNAYKHAFNGQKNCTIRISVSQENGHIQITIRDNGTGIPAYIDFDRTGSLGISLIRTLVQHQLKGTVTHKIQDGTEISIKFPALTEGGNNVW</sequence>
<keyword evidence="8" id="KW-0843">Virulence</keyword>
<dbReference type="KEGG" id="mbn:Mboo_1487"/>
<feature type="domain" description="PAS" evidence="11">
    <location>
        <begin position="53"/>
        <end position="123"/>
    </location>
</feature>
<keyword evidence="14" id="KW-1185">Reference proteome</keyword>
<evidence type="ECO:0000259" key="12">
    <source>
        <dbReference type="PROSITE" id="PS50113"/>
    </source>
</evidence>
<dbReference type="InterPro" id="IPR000700">
    <property type="entry name" value="PAS-assoc_C"/>
</dbReference>
<dbReference type="SMART" id="SM00091">
    <property type="entry name" value="PAS"/>
    <property type="match status" value="4"/>
</dbReference>
<feature type="domain" description="PAC" evidence="12">
    <location>
        <begin position="240"/>
        <end position="292"/>
    </location>
</feature>
<dbReference type="Proteomes" id="UP000002408">
    <property type="component" value="Chromosome"/>
</dbReference>
<dbReference type="SUPFAM" id="SSF55785">
    <property type="entry name" value="PYP-like sensor domain (PAS domain)"/>
    <property type="match status" value="5"/>
</dbReference>
<dbReference type="InterPro" id="IPR036890">
    <property type="entry name" value="HATPase_C_sf"/>
</dbReference>
<dbReference type="Pfam" id="PF12860">
    <property type="entry name" value="PAS_7"/>
    <property type="match status" value="1"/>
</dbReference>
<evidence type="ECO:0000256" key="8">
    <source>
        <dbReference type="ARBA" id="ARBA00023026"/>
    </source>
</evidence>
<dbReference type="CDD" id="cd00130">
    <property type="entry name" value="PAS"/>
    <property type="match status" value="2"/>
</dbReference>
<keyword evidence="4" id="KW-0808">Transferase</keyword>
<dbReference type="InterPro" id="IPR013767">
    <property type="entry name" value="PAS_fold"/>
</dbReference>
<dbReference type="SMART" id="SM00387">
    <property type="entry name" value="HATPase_c"/>
    <property type="match status" value="1"/>
</dbReference>
<dbReference type="STRING" id="456442.Mboo_1487"/>
<evidence type="ECO:0000259" key="11">
    <source>
        <dbReference type="PROSITE" id="PS50112"/>
    </source>
</evidence>
<dbReference type="SUPFAM" id="SSF55874">
    <property type="entry name" value="ATPase domain of HSP90 chaperone/DNA topoisomerase II/histidine kinase"/>
    <property type="match status" value="1"/>
</dbReference>
<dbReference type="PROSITE" id="PS50113">
    <property type="entry name" value="PAC"/>
    <property type="match status" value="3"/>
</dbReference>
<name>A7I8E4_METB6</name>
<evidence type="ECO:0000256" key="5">
    <source>
        <dbReference type="ARBA" id="ARBA00022741"/>
    </source>
</evidence>
<dbReference type="Pfam" id="PF02518">
    <property type="entry name" value="HATPase_c"/>
    <property type="match status" value="1"/>
</dbReference>
<dbReference type="Gene3D" id="3.30.450.20">
    <property type="entry name" value="PAS domain"/>
    <property type="match status" value="5"/>
</dbReference>
<dbReference type="Gene3D" id="3.30.565.10">
    <property type="entry name" value="Histidine kinase-like ATPase, C-terminal domain"/>
    <property type="match status" value="1"/>
</dbReference>
<keyword evidence="5" id="KW-0547">Nucleotide-binding</keyword>
<dbReference type="PROSITE" id="PS50112">
    <property type="entry name" value="PAS"/>
    <property type="match status" value="3"/>
</dbReference>
<keyword evidence="7" id="KW-0067">ATP-binding</keyword>
<dbReference type="GO" id="GO:0004673">
    <property type="term" value="F:protein histidine kinase activity"/>
    <property type="evidence" value="ECO:0007669"/>
    <property type="project" value="UniProtKB-EC"/>
</dbReference>
<dbReference type="NCBIfam" id="TIGR00229">
    <property type="entry name" value="sensory_box"/>
    <property type="match status" value="2"/>
</dbReference>
<feature type="domain" description="PAS" evidence="11">
    <location>
        <begin position="430"/>
        <end position="501"/>
    </location>
</feature>
<feature type="domain" description="Histidine kinase" evidence="10">
    <location>
        <begin position="723"/>
        <end position="917"/>
    </location>
</feature>
<dbReference type="GO" id="GO:0006355">
    <property type="term" value="P:regulation of DNA-templated transcription"/>
    <property type="evidence" value="ECO:0007669"/>
    <property type="project" value="InterPro"/>
</dbReference>
<feature type="domain" description="PAC" evidence="12">
    <location>
        <begin position="504"/>
        <end position="557"/>
    </location>
</feature>
<dbReference type="InterPro" id="IPR000014">
    <property type="entry name" value="PAS"/>
</dbReference>
<dbReference type="SMART" id="SM00086">
    <property type="entry name" value="PAC"/>
    <property type="match status" value="2"/>
</dbReference>
<feature type="coiled-coil region" evidence="9">
    <location>
        <begin position="5"/>
        <end position="32"/>
    </location>
</feature>
<dbReference type="eggNOG" id="arCOG02352">
    <property type="taxonomic scope" value="Archaea"/>
</dbReference>
<dbReference type="InterPro" id="IPR001610">
    <property type="entry name" value="PAC"/>
</dbReference>
<comment type="catalytic activity">
    <reaction evidence="1">
        <text>ATP + protein L-histidine = ADP + protein N-phospho-L-histidine.</text>
        <dbReference type="EC" id="2.7.13.3"/>
    </reaction>
</comment>
<dbReference type="InterPro" id="IPR013656">
    <property type="entry name" value="PAS_4"/>
</dbReference>
<proteinExistence type="predicted"/>
<feature type="domain" description="PAS" evidence="11">
    <location>
        <begin position="173"/>
        <end position="221"/>
    </location>
</feature>
<evidence type="ECO:0000313" key="13">
    <source>
        <dbReference type="EMBL" id="ABS56005.1"/>
    </source>
</evidence>
<keyword evidence="6 13" id="KW-0418">Kinase</keyword>
<evidence type="ECO:0000256" key="7">
    <source>
        <dbReference type="ARBA" id="ARBA00022840"/>
    </source>
</evidence>
<dbReference type="GeneID" id="25393928"/>
<dbReference type="PANTHER" id="PTHR41523:SF8">
    <property type="entry name" value="ETHYLENE RESPONSE SENSOR PROTEIN"/>
    <property type="match status" value="1"/>
</dbReference>
<evidence type="ECO:0000256" key="2">
    <source>
        <dbReference type="ARBA" id="ARBA00012438"/>
    </source>
</evidence>
<evidence type="ECO:0000256" key="1">
    <source>
        <dbReference type="ARBA" id="ARBA00000085"/>
    </source>
</evidence>
<dbReference type="PROSITE" id="PS50109">
    <property type="entry name" value="HIS_KIN"/>
    <property type="match status" value="1"/>
</dbReference>
<accession>A7I8E4</accession>
<dbReference type="GO" id="GO:0005524">
    <property type="term" value="F:ATP binding"/>
    <property type="evidence" value="ECO:0007669"/>
    <property type="project" value="UniProtKB-KW"/>
</dbReference>
<dbReference type="PANTHER" id="PTHR41523">
    <property type="entry name" value="TWO-COMPONENT SYSTEM SENSOR PROTEIN"/>
    <property type="match status" value="1"/>
</dbReference>
<dbReference type="eggNOG" id="arCOG06192">
    <property type="taxonomic scope" value="Archaea"/>
</dbReference>
<keyword evidence="3" id="KW-0597">Phosphoprotein</keyword>
<evidence type="ECO:0000256" key="4">
    <source>
        <dbReference type="ARBA" id="ARBA00022679"/>
    </source>
</evidence>
<dbReference type="EC" id="2.7.13.3" evidence="2"/>
<organism evidence="13 14">
    <name type="scientific">Methanoregula boonei (strain DSM 21154 / JCM 14090 / 6A8)</name>
    <dbReference type="NCBI Taxonomy" id="456442"/>
    <lineage>
        <taxon>Archaea</taxon>
        <taxon>Methanobacteriati</taxon>
        <taxon>Methanobacteriota</taxon>
        <taxon>Stenosarchaea group</taxon>
        <taxon>Methanomicrobia</taxon>
        <taxon>Methanomicrobiales</taxon>
        <taxon>Methanoregulaceae</taxon>
        <taxon>Methanoregula</taxon>
    </lineage>
</organism>